<feature type="transmembrane region" description="Helical" evidence="1">
    <location>
        <begin position="7"/>
        <end position="29"/>
    </location>
</feature>
<evidence type="ECO:0000256" key="1">
    <source>
        <dbReference type="SAM" id="Phobius"/>
    </source>
</evidence>
<protein>
    <submittedName>
        <fullName evidence="2">Uncharacterized protein</fullName>
    </submittedName>
</protein>
<keyword evidence="1" id="KW-0812">Transmembrane</keyword>
<sequence length="113" mass="12434">MNRSSNVLNGANILLAVTNCMASVMFTAAKGNVDFVTSIIFQQNLTTNPLIGVSAYMIIEGCLAIIIKKDYWAKDNLHRKEVLNTINQYLLPILATQDKVFPSVALTTISNNE</sequence>
<keyword evidence="1" id="KW-0472">Membrane</keyword>
<reference evidence="2" key="1">
    <citation type="submission" date="2020-05" db="EMBL/GenBank/DDBJ databases">
        <title>Phylogenomic resolution of chytrid fungi.</title>
        <authorList>
            <person name="Stajich J.E."/>
            <person name="Amses K."/>
            <person name="Simmons R."/>
            <person name="Seto K."/>
            <person name="Myers J."/>
            <person name="Bonds A."/>
            <person name="Quandt C.A."/>
            <person name="Barry K."/>
            <person name="Liu P."/>
            <person name="Grigoriev I."/>
            <person name="Longcore J.E."/>
            <person name="James T.Y."/>
        </authorList>
    </citation>
    <scope>NUCLEOTIDE SEQUENCE</scope>
    <source>
        <strain evidence="2">JEL0476</strain>
    </source>
</reference>
<keyword evidence="1" id="KW-1133">Transmembrane helix</keyword>
<feature type="transmembrane region" description="Helical" evidence="1">
    <location>
        <begin position="49"/>
        <end position="67"/>
    </location>
</feature>
<evidence type="ECO:0000313" key="3">
    <source>
        <dbReference type="Proteomes" id="UP001211065"/>
    </source>
</evidence>
<accession>A0AAD5TVH3</accession>
<keyword evidence="3" id="KW-1185">Reference proteome</keyword>
<dbReference type="AlphaFoldDB" id="A0AAD5TVH3"/>
<comment type="caution">
    <text evidence="2">The sequence shown here is derived from an EMBL/GenBank/DDBJ whole genome shotgun (WGS) entry which is preliminary data.</text>
</comment>
<evidence type="ECO:0000313" key="2">
    <source>
        <dbReference type="EMBL" id="KAJ3207352.1"/>
    </source>
</evidence>
<dbReference type="Proteomes" id="UP001211065">
    <property type="component" value="Unassembled WGS sequence"/>
</dbReference>
<gene>
    <name evidence="2" type="ORF">HK099_000297</name>
</gene>
<proteinExistence type="predicted"/>
<name>A0AAD5TVH3_9FUNG</name>
<organism evidence="2 3">
    <name type="scientific">Clydaea vesicula</name>
    <dbReference type="NCBI Taxonomy" id="447962"/>
    <lineage>
        <taxon>Eukaryota</taxon>
        <taxon>Fungi</taxon>
        <taxon>Fungi incertae sedis</taxon>
        <taxon>Chytridiomycota</taxon>
        <taxon>Chytridiomycota incertae sedis</taxon>
        <taxon>Chytridiomycetes</taxon>
        <taxon>Lobulomycetales</taxon>
        <taxon>Lobulomycetaceae</taxon>
        <taxon>Clydaea</taxon>
    </lineage>
</organism>
<dbReference type="EMBL" id="JADGJW010001060">
    <property type="protein sequence ID" value="KAJ3207352.1"/>
    <property type="molecule type" value="Genomic_DNA"/>
</dbReference>